<name>A0AAG5DN44_ANOAO</name>
<dbReference type="Proteomes" id="UP000075880">
    <property type="component" value="Unassembled WGS sequence"/>
</dbReference>
<sequence>MEDSWCARGGWGRHVVRLVDASPLPAARLERGNRCSSGSSTHSISNGSTSNRRLVSSTRGCNTVSTEEGHDASFFRQPNYRGPIFLRTLTPLLLLILAPFHSVPTAHLLSPRRDALPDLF</sequence>
<keyword evidence="2" id="KW-1133">Transmembrane helix</keyword>
<dbReference type="AlphaFoldDB" id="A0AAG5DN44"/>
<proteinExistence type="predicted"/>
<keyword evidence="2" id="KW-0812">Transmembrane</keyword>
<feature type="transmembrane region" description="Helical" evidence="2">
    <location>
        <begin position="84"/>
        <end position="103"/>
    </location>
</feature>
<accession>A0AAG5DN44</accession>
<organism evidence="3 4">
    <name type="scientific">Anopheles atroparvus</name>
    <name type="common">European mosquito</name>
    <dbReference type="NCBI Taxonomy" id="41427"/>
    <lineage>
        <taxon>Eukaryota</taxon>
        <taxon>Metazoa</taxon>
        <taxon>Ecdysozoa</taxon>
        <taxon>Arthropoda</taxon>
        <taxon>Hexapoda</taxon>
        <taxon>Insecta</taxon>
        <taxon>Pterygota</taxon>
        <taxon>Neoptera</taxon>
        <taxon>Endopterygota</taxon>
        <taxon>Diptera</taxon>
        <taxon>Nematocera</taxon>
        <taxon>Culicoidea</taxon>
        <taxon>Culicidae</taxon>
        <taxon>Anophelinae</taxon>
        <taxon>Anopheles</taxon>
    </lineage>
</organism>
<keyword evidence="4" id="KW-1185">Reference proteome</keyword>
<evidence type="ECO:0000256" key="1">
    <source>
        <dbReference type="SAM" id="MobiDB-lite"/>
    </source>
</evidence>
<protein>
    <submittedName>
        <fullName evidence="3">Uncharacterized protein</fullName>
    </submittedName>
</protein>
<evidence type="ECO:0000313" key="3">
    <source>
        <dbReference type="EnsemblMetazoa" id="ENSAATROPP012113"/>
    </source>
</evidence>
<feature type="region of interest" description="Disordered" evidence="1">
    <location>
        <begin position="30"/>
        <end position="68"/>
    </location>
</feature>
<feature type="compositionally biased region" description="Low complexity" evidence="1">
    <location>
        <begin position="36"/>
        <end position="51"/>
    </location>
</feature>
<dbReference type="EnsemblMetazoa" id="ENSAATROPT013323">
    <property type="protein sequence ID" value="ENSAATROPP012113"/>
    <property type="gene ID" value="ENSAATROPG010839"/>
</dbReference>
<keyword evidence="2" id="KW-0472">Membrane</keyword>
<reference evidence="3" key="1">
    <citation type="submission" date="2024-04" db="UniProtKB">
        <authorList>
            <consortium name="EnsemblMetazoa"/>
        </authorList>
    </citation>
    <scope>IDENTIFICATION</scope>
    <source>
        <strain evidence="3">EBRO</strain>
    </source>
</reference>
<evidence type="ECO:0000313" key="4">
    <source>
        <dbReference type="Proteomes" id="UP000075880"/>
    </source>
</evidence>
<evidence type="ECO:0000256" key="2">
    <source>
        <dbReference type="SAM" id="Phobius"/>
    </source>
</evidence>
<feature type="compositionally biased region" description="Polar residues" evidence="1">
    <location>
        <begin position="52"/>
        <end position="66"/>
    </location>
</feature>